<sequence>MGRIRAACAVSRQDKTSVGIAGLADVTYVQREVSVHEKHERHKKNACGWYAGGINLFRDFRGQICKISKE</sequence>
<dbReference type="EMBL" id="FUKJ01000026">
    <property type="protein sequence ID" value="SJM89576.1"/>
    <property type="molecule type" value="Genomic_DNA"/>
</dbReference>
<protein>
    <submittedName>
        <fullName evidence="1">Uncharacterized protein</fullName>
    </submittedName>
</protein>
<organism evidence="1 2">
    <name type="scientific">Crenothrix polyspora</name>
    <dbReference type="NCBI Taxonomy" id="360316"/>
    <lineage>
        <taxon>Bacteria</taxon>
        <taxon>Pseudomonadati</taxon>
        <taxon>Pseudomonadota</taxon>
        <taxon>Gammaproteobacteria</taxon>
        <taxon>Methylococcales</taxon>
        <taxon>Crenotrichaceae</taxon>
        <taxon>Crenothrix</taxon>
    </lineage>
</organism>
<evidence type="ECO:0000313" key="2">
    <source>
        <dbReference type="Proteomes" id="UP000195442"/>
    </source>
</evidence>
<reference evidence="2" key="1">
    <citation type="submission" date="2017-02" db="EMBL/GenBank/DDBJ databases">
        <authorList>
            <person name="Daims H."/>
        </authorList>
    </citation>
    <scope>NUCLEOTIDE SEQUENCE [LARGE SCALE GENOMIC DNA]</scope>
</reference>
<proteinExistence type="predicted"/>
<dbReference type="Proteomes" id="UP000195442">
    <property type="component" value="Unassembled WGS sequence"/>
</dbReference>
<name>A0A1R4H050_9GAMM</name>
<evidence type="ECO:0000313" key="1">
    <source>
        <dbReference type="EMBL" id="SJM89576.1"/>
    </source>
</evidence>
<keyword evidence="2" id="KW-1185">Reference proteome</keyword>
<dbReference type="AlphaFoldDB" id="A0A1R4H050"/>
<gene>
    <name evidence="1" type="ORF">CRENPOLYSF2_1210012</name>
</gene>
<accession>A0A1R4H050</accession>